<comment type="caution">
    <text evidence="2">The sequence shown here is derived from an EMBL/GenBank/DDBJ whole genome shotgun (WGS) entry which is preliminary data.</text>
</comment>
<evidence type="ECO:0000313" key="3">
    <source>
        <dbReference type="Proteomes" id="UP001262754"/>
    </source>
</evidence>
<keyword evidence="1" id="KW-0732">Signal</keyword>
<dbReference type="Proteomes" id="UP001262754">
    <property type="component" value="Unassembled WGS sequence"/>
</dbReference>
<accession>A0ABU1N1R6</accession>
<feature type="chain" id="PRO_5046745767" evidence="1">
    <location>
        <begin position="23"/>
        <end position="164"/>
    </location>
</feature>
<protein>
    <submittedName>
        <fullName evidence="2">Uncharacterized protein</fullName>
    </submittedName>
</protein>
<sequence>MGTVGCAALVSLAAALPSTALAREGLLARAVSCQVDDGDVATLMGALAAEDAGMKSAAQAFAAPSGNLYRLARPVSALGHSADAIYVSPGRIVMVVEGQTLAAVSARLQLEAEPYGPAERRIDHTRKIVAYQLSQGVLNGKVLVGCEYGNPAAAAWLADDMAGF</sequence>
<reference evidence="2 3" key="1">
    <citation type="submission" date="2023-07" db="EMBL/GenBank/DDBJ databases">
        <title>Sorghum-associated microbial communities from plants grown in Nebraska, USA.</title>
        <authorList>
            <person name="Schachtman D."/>
        </authorList>
    </citation>
    <scope>NUCLEOTIDE SEQUENCE [LARGE SCALE GENOMIC DNA]</scope>
    <source>
        <strain evidence="2 3">DS2154</strain>
    </source>
</reference>
<dbReference type="EMBL" id="JAVDRL010000008">
    <property type="protein sequence ID" value="MDR6532379.1"/>
    <property type="molecule type" value="Genomic_DNA"/>
</dbReference>
<name>A0ABU1N1R6_9CAUL</name>
<feature type="signal peptide" evidence="1">
    <location>
        <begin position="1"/>
        <end position="22"/>
    </location>
</feature>
<proteinExistence type="predicted"/>
<organism evidence="2 3">
    <name type="scientific">Caulobacter rhizosphaerae</name>
    <dbReference type="NCBI Taxonomy" id="2010972"/>
    <lineage>
        <taxon>Bacteria</taxon>
        <taxon>Pseudomonadati</taxon>
        <taxon>Pseudomonadota</taxon>
        <taxon>Alphaproteobacteria</taxon>
        <taxon>Caulobacterales</taxon>
        <taxon>Caulobacteraceae</taxon>
        <taxon>Caulobacter</taxon>
    </lineage>
</organism>
<evidence type="ECO:0000313" key="2">
    <source>
        <dbReference type="EMBL" id="MDR6532379.1"/>
    </source>
</evidence>
<dbReference type="RefSeq" id="WP_310032879.1">
    <property type="nucleotide sequence ID" value="NZ_JAVDRL010000008.1"/>
</dbReference>
<gene>
    <name evidence="2" type="ORF">J2800_003135</name>
</gene>
<evidence type="ECO:0000256" key="1">
    <source>
        <dbReference type="SAM" id="SignalP"/>
    </source>
</evidence>
<keyword evidence="3" id="KW-1185">Reference proteome</keyword>